<evidence type="ECO:0000256" key="1">
    <source>
        <dbReference type="ARBA" id="ARBA00004141"/>
    </source>
</evidence>
<organism evidence="7 8">
    <name type="scientific">Rotaria socialis</name>
    <dbReference type="NCBI Taxonomy" id="392032"/>
    <lineage>
        <taxon>Eukaryota</taxon>
        <taxon>Metazoa</taxon>
        <taxon>Spiralia</taxon>
        <taxon>Gnathifera</taxon>
        <taxon>Rotifera</taxon>
        <taxon>Eurotatoria</taxon>
        <taxon>Bdelloidea</taxon>
        <taxon>Philodinida</taxon>
        <taxon>Philodinidae</taxon>
        <taxon>Rotaria</taxon>
    </lineage>
</organism>
<evidence type="ECO:0000313" key="8">
    <source>
        <dbReference type="Proteomes" id="UP000663873"/>
    </source>
</evidence>
<feature type="non-terminal residue" evidence="7">
    <location>
        <position position="353"/>
    </location>
</feature>
<dbReference type="Gene3D" id="1.10.287.70">
    <property type="match status" value="1"/>
</dbReference>
<dbReference type="Pfam" id="PF00520">
    <property type="entry name" value="Ion_trans"/>
    <property type="match status" value="1"/>
</dbReference>
<keyword evidence="8" id="KW-1185">Reference proteome</keyword>
<dbReference type="SUPFAM" id="SSF81324">
    <property type="entry name" value="Voltage-gated potassium channels"/>
    <property type="match status" value="1"/>
</dbReference>
<dbReference type="Proteomes" id="UP000663873">
    <property type="component" value="Unassembled WGS sequence"/>
</dbReference>
<feature type="transmembrane region" description="Helical" evidence="5">
    <location>
        <begin position="192"/>
        <end position="214"/>
    </location>
</feature>
<keyword evidence="4 5" id="KW-0472">Membrane</keyword>
<dbReference type="Gene3D" id="1.20.120.350">
    <property type="entry name" value="Voltage-gated potassium channels. Chain C"/>
    <property type="match status" value="1"/>
</dbReference>
<feature type="transmembrane region" description="Helical" evidence="5">
    <location>
        <begin position="308"/>
        <end position="332"/>
    </location>
</feature>
<feature type="domain" description="Ion transport" evidence="6">
    <location>
        <begin position="52"/>
        <end position="341"/>
    </location>
</feature>
<feature type="transmembrane region" description="Helical" evidence="5">
    <location>
        <begin position="123"/>
        <end position="146"/>
    </location>
</feature>
<sequence>MAAAATSAGAAISSMITLMRKQSFRSDFVPLMDYSQDDTSSENLEWMNKPVVKYVFRLTGLLSFISTCLNTPKTFEYHPFLQYTTFIIDIFCAIILTVEAVAKMKTGGLLVGDSAYLRDRWNHFDAVMVLCIYFSIVLQALELIYVVNKYTYFTIIRAPRPFILIKVLKTFLKFELPKSQIKSILQRSSSQIYNVTMFFLFFMSLYAILGVQFFGALTFHCVRNGTDLNNVTKSDLMIPDTYCSPTKDGFTCPDNFMCKKIDIPRNLRGYNGFDELATSFFSVYESASQEGWVFLMYRAIDSLPSWRAFFYFITMIFFLAWLVKNVFIAVIIETFAEIRVQFQQMWGSRGAPS</sequence>
<keyword evidence="2 5" id="KW-0812">Transmembrane</keyword>
<evidence type="ECO:0000313" key="7">
    <source>
        <dbReference type="EMBL" id="CAF4398139.1"/>
    </source>
</evidence>
<dbReference type="GO" id="GO:0032224">
    <property type="term" value="P:positive regulation of synaptic transmission, cholinergic"/>
    <property type="evidence" value="ECO:0007669"/>
    <property type="project" value="TreeGrafter"/>
</dbReference>
<reference evidence="7" key="1">
    <citation type="submission" date="2021-02" db="EMBL/GenBank/DDBJ databases">
        <authorList>
            <person name="Nowell W R."/>
        </authorList>
    </citation>
    <scope>NUCLEOTIDE SEQUENCE</scope>
</reference>
<comment type="caution">
    <text evidence="7">The sequence shown here is derived from an EMBL/GenBank/DDBJ whole genome shotgun (WGS) entry which is preliminary data.</text>
</comment>
<evidence type="ECO:0000256" key="5">
    <source>
        <dbReference type="SAM" id="Phobius"/>
    </source>
</evidence>
<dbReference type="PANTHER" id="PTHR46141">
    <property type="entry name" value="SODIUM LEAK CHANNEL NON-SELECTIVE PROTEIN"/>
    <property type="match status" value="1"/>
</dbReference>
<evidence type="ECO:0000256" key="4">
    <source>
        <dbReference type="ARBA" id="ARBA00023136"/>
    </source>
</evidence>
<accession>A0A820NVG6</accession>
<dbReference type="AlphaFoldDB" id="A0A820NVG6"/>
<dbReference type="InterPro" id="IPR027359">
    <property type="entry name" value="Volt_channel_dom_sf"/>
</dbReference>
<dbReference type="GO" id="GO:0005886">
    <property type="term" value="C:plasma membrane"/>
    <property type="evidence" value="ECO:0007669"/>
    <property type="project" value="TreeGrafter"/>
</dbReference>
<evidence type="ECO:0000259" key="6">
    <source>
        <dbReference type="Pfam" id="PF00520"/>
    </source>
</evidence>
<evidence type="ECO:0000256" key="2">
    <source>
        <dbReference type="ARBA" id="ARBA00022692"/>
    </source>
</evidence>
<gene>
    <name evidence="7" type="ORF">UJA718_LOCUS18907</name>
</gene>
<dbReference type="EMBL" id="CAJOBP010003284">
    <property type="protein sequence ID" value="CAF4398139.1"/>
    <property type="molecule type" value="Genomic_DNA"/>
</dbReference>
<evidence type="ECO:0000256" key="3">
    <source>
        <dbReference type="ARBA" id="ARBA00022989"/>
    </source>
</evidence>
<dbReference type="GO" id="GO:0005261">
    <property type="term" value="F:monoatomic cation channel activity"/>
    <property type="evidence" value="ECO:0007669"/>
    <property type="project" value="InterPro"/>
</dbReference>
<dbReference type="InterPro" id="IPR005821">
    <property type="entry name" value="Ion_trans_dom"/>
</dbReference>
<dbReference type="InterPro" id="IPR028823">
    <property type="entry name" value="NALCN"/>
</dbReference>
<proteinExistence type="predicted"/>
<protein>
    <recommendedName>
        <fullName evidence="6">Ion transport domain-containing protein</fullName>
    </recommendedName>
</protein>
<name>A0A820NVG6_9BILA</name>
<keyword evidence="3 5" id="KW-1133">Transmembrane helix</keyword>
<dbReference type="PANTHER" id="PTHR46141:SF1">
    <property type="entry name" value="SODIUM LEAK CHANNEL NALCN"/>
    <property type="match status" value="1"/>
</dbReference>
<comment type="subcellular location">
    <subcellularLocation>
        <location evidence="1">Membrane</location>
        <topology evidence="1">Multi-pass membrane protein</topology>
    </subcellularLocation>
</comment>
<dbReference type="GO" id="GO:0032230">
    <property type="term" value="P:positive regulation of synaptic transmission, GABAergic"/>
    <property type="evidence" value="ECO:0007669"/>
    <property type="project" value="TreeGrafter"/>
</dbReference>
<feature type="transmembrane region" description="Helical" evidence="5">
    <location>
        <begin position="80"/>
        <end position="102"/>
    </location>
</feature>